<feature type="domain" description="Terminal beta-(1-&gt;2)-arabinofuranosyltransferase C-terminal" evidence="2">
    <location>
        <begin position="400"/>
        <end position="577"/>
    </location>
</feature>
<dbReference type="NCBIfam" id="NF041480">
    <property type="entry name" value="flag_mot_ctl_ZomB"/>
    <property type="match status" value="1"/>
</dbReference>
<feature type="transmembrane region" description="Helical" evidence="1">
    <location>
        <begin position="113"/>
        <end position="130"/>
    </location>
</feature>
<evidence type="ECO:0000313" key="3">
    <source>
        <dbReference type="EMBL" id="AKK07135.1"/>
    </source>
</evidence>
<gene>
    <name evidence="3" type="ORF">CMUST_14210</name>
</gene>
<keyword evidence="4" id="KW-1185">Reference proteome</keyword>
<name>A0A0G3H330_9CORY</name>
<evidence type="ECO:0000256" key="1">
    <source>
        <dbReference type="SAM" id="Phobius"/>
    </source>
</evidence>
<feature type="transmembrane region" description="Helical" evidence="1">
    <location>
        <begin position="259"/>
        <end position="280"/>
    </location>
</feature>
<feature type="transmembrane region" description="Helical" evidence="1">
    <location>
        <begin position="87"/>
        <end position="107"/>
    </location>
</feature>
<dbReference type="EMBL" id="CP011542">
    <property type="protein sequence ID" value="AKK07135.1"/>
    <property type="molecule type" value="Genomic_DNA"/>
</dbReference>
<feature type="transmembrane region" description="Helical" evidence="1">
    <location>
        <begin position="6"/>
        <end position="25"/>
    </location>
</feature>
<evidence type="ECO:0000259" key="2">
    <source>
        <dbReference type="Pfam" id="PF26371"/>
    </source>
</evidence>
<dbReference type="STRING" id="571915.CMUST_14210"/>
<dbReference type="OrthoDB" id="3721873at2"/>
<keyword evidence="1" id="KW-1133">Transmembrane helix</keyword>
<feature type="transmembrane region" description="Helical" evidence="1">
    <location>
        <begin position="142"/>
        <end position="161"/>
    </location>
</feature>
<feature type="transmembrane region" description="Helical" evidence="1">
    <location>
        <begin position="287"/>
        <end position="304"/>
    </location>
</feature>
<dbReference type="InterPro" id="IPR058983">
    <property type="entry name" value="AftB_C"/>
</dbReference>
<dbReference type="KEGG" id="cmv:CMUST_14210"/>
<dbReference type="PATRIC" id="fig|571915.4.peg.3053"/>
<dbReference type="AlphaFoldDB" id="A0A0G3H330"/>
<protein>
    <recommendedName>
        <fullName evidence="2">Terminal beta-(1-&gt;2)-arabinofuranosyltransferase C-terminal domain-containing protein</fullName>
    </recommendedName>
</protein>
<keyword evidence="1" id="KW-0812">Transmembrane</keyword>
<feature type="transmembrane region" description="Helical" evidence="1">
    <location>
        <begin position="340"/>
        <end position="360"/>
    </location>
</feature>
<keyword evidence="1" id="KW-0472">Membrane</keyword>
<dbReference type="InterPro" id="IPR048243">
    <property type="entry name" value="AftB-like"/>
</dbReference>
<proteinExistence type="predicted"/>
<dbReference type="Pfam" id="PF26371">
    <property type="entry name" value="AftB_C"/>
    <property type="match status" value="1"/>
</dbReference>
<reference evidence="3 4" key="1">
    <citation type="journal article" date="2015" name="Genome Announc.">
        <title>Complete Genome Sequence of the Type Strain Corynebacterium mustelae DSM 45274, Isolated from Various Tissues of a Male Ferret with Lethal Sepsis.</title>
        <authorList>
            <person name="Ruckert C."/>
            <person name="Eimer J."/>
            <person name="Winkler A."/>
            <person name="Tauch A."/>
        </authorList>
    </citation>
    <scope>NUCLEOTIDE SEQUENCE [LARGE SCALE GENOMIC DNA]</scope>
    <source>
        <strain evidence="3 4">DSM 45274</strain>
    </source>
</reference>
<dbReference type="Proteomes" id="UP000035199">
    <property type="component" value="Chromosome"/>
</dbReference>
<accession>A0A0G3H330</accession>
<feature type="transmembrane region" description="Helical" evidence="1">
    <location>
        <begin position="205"/>
        <end position="222"/>
    </location>
</feature>
<evidence type="ECO:0000313" key="4">
    <source>
        <dbReference type="Proteomes" id="UP000035199"/>
    </source>
</evidence>
<reference evidence="4" key="2">
    <citation type="submission" date="2015-05" db="EMBL/GenBank/DDBJ databases">
        <title>Complete genome sequence of Corynebacterium mustelae DSM 45274, isolated from various tissues of a male ferret with lethal sepsis.</title>
        <authorList>
            <person name="Ruckert C."/>
            <person name="Albersmeier A."/>
            <person name="Winkler A."/>
            <person name="Tauch A."/>
        </authorList>
    </citation>
    <scope>NUCLEOTIDE SEQUENCE [LARGE SCALE GENOMIC DNA]</scope>
    <source>
        <strain evidence="4">DSM 45274</strain>
    </source>
</reference>
<dbReference type="RefSeq" id="WP_047263029.1">
    <property type="nucleotide sequence ID" value="NZ_CP011542.1"/>
</dbReference>
<feature type="transmembrane region" description="Helical" evidence="1">
    <location>
        <begin position="316"/>
        <end position="333"/>
    </location>
</feature>
<organism evidence="3 4">
    <name type="scientific">Corynebacterium mustelae</name>
    <dbReference type="NCBI Taxonomy" id="571915"/>
    <lineage>
        <taxon>Bacteria</taxon>
        <taxon>Bacillati</taxon>
        <taxon>Actinomycetota</taxon>
        <taxon>Actinomycetes</taxon>
        <taxon>Mycobacteriales</taxon>
        <taxon>Corynebacteriaceae</taxon>
        <taxon>Corynebacterium</taxon>
    </lineage>
</organism>
<sequence length="601" mass="67267">MTNARSLTSVTGLLSAIMVAALAFYGGWQRKWISDDGLIVLRTVRNLLAGNGPVFNAGERVEANTSTLWQYIIYLGALVSDARLETIAMWAALIFTTLALFIATYATAQLHRGSSAVALIPFGGIIYIALPPARDFATSGLEWGLSILWIAVQWLLLVMWARSDKLRWVYLLAFWSGMSWLVRPELALYGGLAGIILLAFERKSWWKILLVAIPVPLSYQIFRMGYYGLLVPHTAVAKSASGSQWANGWKYLADFSQPYAMWIAAIIVIVLAVFTIPPLVTTKKHRVIIALVIACATIHFLYIMRVGGDFMHGRMLLLPLFTLLLPLGVVAINRNFMVSVVTGILVVCGMGWATAAVIGGHPYQLPEEGQELDIVDERTFWQLASYRDTPTYFAEDFQTARNMNHFVEKVAVGREMNAGQLLQIRLNKEPLVLSWEPVPRSAETGDLSTMPMSLTMINLGMTSMNAPLDVRVLDNMGLANPLAGRQPRMPDARVGHDKNLPLEWQLADSAVAIEDLPEWVDADYVERARQILYTPEYQRLFESYRGPMTAERFFKNIVYSFTEGRSLQFTEDPYAYDQALPVTNPQPINWPREIALDPPRG</sequence>